<gene>
    <name evidence="3" type="ORF">HNR19_004207</name>
</gene>
<dbReference type="EMBL" id="JACCFP010000001">
    <property type="protein sequence ID" value="NYJ03509.1"/>
    <property type="molecule type" value="Genomic_DNA"/>
</dbReference>
<feature type="signal peptide" evidence="2">
    <location>
        <begin position="1"/>
        <end position="19"/>
    </location>
</feature>
<comment type="caution">
    <text evidence="3">The sequence shown here is derived from an EMBL/GenBank/DDBJ whole genome shotgun (WGS) entry which is preliminary data.</text>
</comment>
<name>A0A853C8H3_9ACTN</name>
<accession>A0A853C8H3</accession>
<keyword evidence="4" id="KW-1185">Reference proteome</keyword>
<feature type="region of interest" description="Disordered" evidence="1">
    <location>
        <begin position="25"/>
        <end position="53"/>
    </location>
</feature>
<feature type="region of interest" description="Disordered" evidence="1">
    <location>
        <begin position="69"/>
        <end position="91"/>
    </location>
</feature>
<evidence type="ECO:0000313" key="4">
    <source>
        <dbReference type="Proteomes" id="UP000530424"/>
    </source>
</evidence>
<sequence>MRTSTLLGATLLSLTLALAGCGDDAGDDDSGGTSQGGGDSGGDGGDGDGPEQVDVCSLVTTADLEEAFGSPFDEGESTHQEQTGGDQCVWSNTDAPPVKVVSITLLREGHLSEMFADNGVTVQSLYEDTKGYSPDAEPVDLGDDAYLAGSLLEVLDGDDYYSFSVTGTSDEAIEGMRSLAEQVVG</sequence>
<protein>
    <recommendedName>
        <fullName evidence="5">DUF3558 domain-containing protein</fullName>
    </recommendedName>
</protein>
<dbReference type="AlphaFoldDB" id="A0A853C8H3"/>
<evidence type="ECO:0008006" key="5">
    <source>
        <dbReference type="Google" id="ProtNLM"/>
    </source>
</evidence>
<feature type="chain" id="PRO_5038645086" description="DUF3558 domain-containing protein" evidence="2">
    <location>
        <begin position="20"/>
        <end position="185"/>
    </location>
</feature>
<evidence type="ECO:0000256" key="1">
    <source>
        <dbReference type="SAM" id="MobiDB-lite"/>
    </source>
</evidence>
<evidence type="ECO:0000256" key="2">
    <source>
        <dbReference type="SAM" id="SignalP"/>
    </source>
</evidence>
<reference evidence="3 4" key="1">
    <citation type="submission" date="2020-07" db="EMBL/GenBank/DDBJ databases">
        <title>Sequencing the genomes of 1000 actinobacteria strains.</title>
        <authorList>
            <person name="Klenk H.-P."/>
        </authorList>
    </citation>
    <scope>NUCLEOTIDE SEQUENCE [LARGE SCALE GENOMIC DNA]</scope>
    <source>
        <strain evidence="3 4">DSM 103833</strain>
    </source>
</reference>
<organism evidence="3 4">
    <name type="scientific">Nocardioides thalensis</name>
    <dbReference type="NCBI Taxonomy" id="1914755"/>
    <lineage>
        <taxon>Bacteria</taxon>
        <taxon>Bacillati</taxon>
        <taxon>Actinomycetota</taxon>
        <taxon>Actinomycetes</taxon>
        <taxon>Propionibacteriales</taxon>
        <taxon>Nocardioidaceae</taxon>
        <taxon>Nocardioides</taxon>
    </lineage>
</organism>
<keyword evidence="2" id="KW-0732">Signal</keyword>
<feature type="compositionally biased region" description="Gly residues" evidence="1">
    <location>
        <begin position="33"/>
        <end position="44"/>
    </location>
</feature>
<dbReference type="Proteomes" id="UP000530424">
    <property type="component" value="Unassembled WGS sequence"/>
</dbReference>
<dbReference type="PROSITE" id="PS51257">
    <property type="entry name" value="PROKAR_LIPOPROTEIN"/>
    <property type="match status" value="1"/>
</dbReference>
<proteinExistence type="predicted"/>
<dbReference type="RefSeq" id="WP_179669802.1">
    <property type="nucleotide sequence ID" value="NZ_JACCFP010000001.1"/>
</dbReference>
<feature type="compositionally biased region" description="Polar residues" evidence="1">
    <location>
        <begin position="80"/>
        <end position="91"/>
    </location>
</feature>
<evidence type="ECO:0000313" key="3">
    <source>
        <dbReference type="EMBL" id="NYJ03509.1"/>
    </source>
</evidence>